<evidence type="ECO:0000313" key="1">
    <source>
        <dbReference type="EMBL" id="CAI5442702.1"/>
    </source>
</evidence>
<gene>
    <name evidence="1" type="ORF">CAMP_LOCUS5339</name>
</gene>
<proteinExistence type="predicted"/>
<evidence type="ECO:0000313" key="2">
    <source>
        <dbReference type="Proteomes" id="UP001152747"/>
    </source>
</evidence>
<reference evidence="1" key="1">
    <citation type="submission" date="2022-11" db="EMBL/GenBank/DDBJ databases">
        <authorList>
            <person name="Kikuchi T."/>
        </authorList>
    </citation>
    <scope>NUCLEOTIDE SEQUENCE</scope>
    <source>
        <strain evidence="1">PS1010</strain>
    </source>
</reference>
<comment type="caution">
    <text evidence="1">The sequence shown here is derived from an EMBL/GenBank/DDBJ whole genome shotgun (WGS) entry which is preliminary data.</text>
</comment>
<dbReference type="AlphaFoldDB" id="A0A9P1MWW8"/>
<name>A0A9P1MWW8_9PELO</name>
<sequence>MAPRGTISVLQYKIYLHYPLLCFWSKQWIWNNAQLRCNLLKLANKNQHLHSDASKFIVGKYNKDPKEVSKIFEDIVRNIRPKTKNYRFDWKPYISKLQKIQELPLLAVLRKQKMTIENRNTFILYRQQIQDDLEEMWIEELNKTYLYNFDCAKLEKHREDFVEEYRRTHV</sequence>
<protein>
    <submittedName>
        <fullName evidence="1">Uncharacterized protein</fullName>
    </submittedName>
</protein>
<organism evidence="1 2">
    <name type="scientific">Caenorhabditis angaria</name>
    <dbReference type="NCBI Taxonomy" id="860376"/>
    <lineage>
        <taxon>Eukaryota</taxon>
        <taxon>Metazoa</taxon>
        <taxon>Ecdysozoa</taxon>
        <taxon>Nematoda</taxon>
        <taxon>Chromadorea</taxon>
        <taxon>Rhabditida</taxon>
        <taxon>Rhabditina</taxon>
        <taxon>Rhabditomorpha</taxon>
        <taxon>Rhabditoidea</taxon>
        <taxon>Rhabditidae</taxon>
        <taxon>Peloderinae</taxon>
        <taxon>Caenorhabditis</taxon>
    </lineage>
</organism>
<dbReference type="Proteomes" id="UP001152747">
    <property type="component" value="Unassembled WGS sequence"/>
</dbReference>
<keyword evidence="2" id="KW-1185">Reference proteome</keyword>
<dbReference type="EMBL" id="CANHGI010000002">
    <property type="protein sequence ID" value="CAI5442702.1"/>
    <property type="molecule type" value="Genomic_DNA"/>
</dbReference>
<accession>A0A9P1MWW8</accession>